<sequence length="43" mass="5027">KQSSILHLRVYPSRASTHGLTLILFCFKQHYFSVPLLELGYYV</sequence>
<dbReference type="AlphaFoldDB" id="A0A0K2UE55"/>
<protein>
    <submittedName>
        <fullName evidence="1">Uncharacterized protein</fullName>
    </submittedName>
</protein>
<dbReference type="EMBL" id="HACA01018585">
    <property type="protein sequence ID" value="CDW35946.1"/>
    <property type="molecule type" value="Transcribed_RNA"/>
</dbReference>
<evidence type="ECO:0000313" key="1">
    <source>
        <dbReference type="EMBL" id="CDW35946.1"/>
    </source>
</evidence>
<feature type="non-terminal residue" evidence="1">
    <location>
        <position position="1"/>
    </location>
</feature>
<reference evidence="1" key="1">
    <citation type="submission" date="2014-05" db="EMBL/GenBank/DDBJ databases">
        <authorList>
            <person name="Chronopoulou M."/>
        </authorList>
    </citation>
    <scope>NUCLEOTIDE SEQUENCE</scope>
    <source>
        <tissue evidence="1">Whole organism</tissue>
    </source>
</reference>
<name>A0A0K2UE55_LEPSM</name>
<organism evidence="1">
    <name type="scientific">Lepeophtheirus salmonis</name>
    <name type="common">Salmon louse</name>
    <name type="synonym">Caligus salmonis</name>
    <dbReference type="NCBI Taxonomy" id="72036"/>
    <lineage>
        <taxon>Eukaryota</taxon>
        <taxon>Metazoa</taxon>
        <taxon>Ecdysozoa</taxon>
        <taxon>Arthropoda</taxon>
        <taxon>Crustacea</taxon>
        <taxon>Multicrustacea</taxon>
        <taxon>Hexanauplia</taxon>
        <taxon>Copepoda</taxon>
        <taxon>Siphonostomatoida</taxon>
        <taxon>Caligidae</taxon>
        <taxon>Lepeophtheirus</taxon>
    </lineage>
</organism>
<proteinExistence type="predicted"/>
<accession>A0A0K2UE55</accession>